<gene>
    <name evidence="1" type="ORF">LOK49_LG05G03298</name>
</gene>
<sequence length="258" mass="28934">MGINSTTNLIKLSVLQSSSRRVSANSGVWADSPSLLHRHRHHHHHHHQCRSSCTRSPHQLTKTRSYSSSSLSSYSYSKMGFLGWYLGKLDSRPILTKAVTSSLIYMVADLTSQMITLPPSGSFDSMRSLRMAGFGMLIVGPSQHMWFNFVARVLPKRDVITTLKKMITGQVLYGPCVNGSFFSFNAALQGESGTEIVARLNRDLLPTLLNGLMFWPICDFLTYKVIPVHLQPLINSSFSYIWTIYLTYMANLKKAGIV</sequence>
<name>A0ACC0HSY6_9ERIC</name>
<accession>A0ACC0HSY6</accession>
<dbReference type="Proteomes" id="UP001060215">
    <property type="component" value="Chromosome 4"/>
</dbReference>
<organism evidence="1 2">
    <name type="scientific">Camellia lanceoleosa</name>
    <dbReference type="NCBI Taxonomy" id="1840588"/>
    <lineage>
        <taxon>Eukaryota</taxon>
        <taxon>Viridiplantae</taxon>
        <taxon>Streptophyta</taxon>
        <taxon>Embryophyta</taxon>
        <taxon>Tracheophyta</taxon>
        <taxon>Spermatophyta</taxon>
        <taxon>Magnoliopsida</taxon>
        <taxon>eudicotyledons</taxon>
        <taxon>Gunneridae</taxon>
        <taxon>Pentapetalae</taxon>
        <taxon>asterids</taxon>
        <taxon>Ericales</taxon>
        <taxon>Theaceae</taxon>
        <taxon>Camellia</taxon>
    </lineage>
</organism>
<reference evidence="1 2" key="1">
    <citation type="journal article" date="2022" name="Plant J.">
        <title>Chromosome-level genome of Camellia lanceoleosa provides a valuable resource for understanding genome evolution and self-incompatibility.</title>
        <authorList>
            <person name="Gong W."/>
            <person name="Xiao S."/>
            <person name="Wang L."/>
            <person name="Liao Z."/>
            <person name="Chang Y."/>
            <person name="Mo W."/>
            <person name="Hu G."/>
            <person name="Li W."/>
            <person name="Zhao G."/>
            <person name="Zhu H."/>
            <person name="Hu X."/>
            <person name="Ji K."/>
            <person name="Xiang X."/>
            <person name="Song Q."/>
            <person name="Yuan D."/>
            <person name="Jin S."/>
            <person name="Zhang L."/>
        </authorList>
    </citation>
    <scope>NUCLEOTIDE SEQUENCE [LARGE SCALE GENOMIC DNA]</scope>
    <source>
        <strain evidence="1">SQ_2022a</strain>
    </source>
</reference>
<proteinExistence type="predicted"/>
<dbReference type="EMBL" id="CM045761">
    <property type="protein sequence ID" value="KAI8016634.1"/>
    <property type="molecule type" value="Genomic_DNA"/>
</dbReference>
<comment type="caution">
    <text evidence="1">The sequence shown here is derived from an EMBL/GenBank/DDBJ whole genome shotgun (WGS) entry which is preliminary data.</text>
</comment>
<evidence type="ECO:0000313" key="1">
    <source>
        <dbReference type="EMBL" id="KAI8016634.1"/>
    </source>
</evidence>
<protein>
    <submittedName>
        <fullName evidence="1">PXMP2/4 family protein 4</fullName>
    </submittedName>
</protein>
<evidence type="ECO:0000313" key="2">
    <source>
        <dbReference type="Proteomes" id="UP001060215"/>
    </source>
</evidence>
<keyword evidence="2" id="KW-1185">Reference proteome</keyword>